<evidence type="ECO:0000313" key="3">
    <source>
        <dbReference type="Proteomes" id="UP000075243"/>
    </source>
</evidence>
<dbReference type="EMBL" id="KQ483692">
    <property type="protein sequence ID" value="KYP42943.1"/>
    <property type="molecule type" value="Genomic_DNA"/>
</dbReference>
<name>A0A151RKB1_CAJCA</name>
<protein>
    <recommendedName>
        <fullName evidence="1">Retrotransposon gag domain-containing protein</fullName>
    </recommendedName>
</protein>
<evidence type="ECO:0000259" key="1">
    <source>
        <dbReference type="Pfam" id="PF03732"/>
    </source>
</evidence>
<dbReference type="Pfam" id="PF03732">
    <property type="entry name" value="Retrotrans_gag"/>
    <property type="match status" value="1"/>
</dbReference>
<dbReference type="Gramene" id="C.cajan_33348.t">
    <property type="protein sequence ID" value="C.cajan_33348.t.cds1"/>
    <property type="gene ID" value="C.cajan_33348"/>
</dbReference>
<evidence type="ECO:0000313" key="2">
    <source>
        <dbReference type="EMBL" id="KYP42943.1"/>
    </source>
</evidence>
<dbReference type="AlphaFoldDB" id="A0A151RKB1"/>
<dbReference type="InterPro" id="IPR005162">
    <property type="entry name" value="Retrotrans_gag_dom"/>
</dbReference>
<feature type="domain" description="Retrotransposon gag" evidence="1">
    <location>
        <begin position="2"/>
        <end position="59"/>
    </location>
</feature>
<proteinExistence type="predicted"/>
<sequence>MEKYFPESVRHAKEAEFMRLHQGGLSVLEYAMRFEHLARFYSQAISEAWKCRKFAEGLKYELKKVVVPMAITEFPALVEKAKIVERLEGGNRVIRATEGPAGSKRGGGSQRKLYDRPLLRLPEEEDRVEVLPLGVTGVVDPI</sequence>
<accession>A0A151RKB1</accession>
<gene>
    <name evidence="2" type="ORF">KK1_035650</name>
</gene>
<dbReference type="Proteomes" id="UP000075243">
    <property type="component" value="Unassembled WGS sequence"/>
</dbReference>
<reference evidence="2" key="1">
    <citation type="journal article" date="2012" name="Nat. Biotechnol.">
        <title>Draft genome sequence of pigeonpea (Cajanus cajan), an orphan legume crop of resource-poor farmers.</title>
        <authorList>
            <person name="Varshney R.K."/>
            <person name="Chen W."/>
            <person name="Li Y."/>
            <person name="Bharti A.K."/>
            <person name="Saxena R.K."/>
            <person name="Schlueter J.A."/>
            <person name="Donoghue M.T."/>
            <person name="Azam S."/>
            <person name="Fan G."/>
            <person name="Whaley A.M."/>
            <person name="Farmer A.D."/>
            <person name="Sheridan J."/>
            <person name="Iwata A."/>
            <person name="Tuteja R."/>
            <person name="Penmetsa R.V."/>
            <person name="Wu W."/>
            <person name="Upadhyaya H.D."/>
            <person name="Yang S.P."/>
            <person name="Shah T."/>
            <person name="Saxena K.B."/>
            <person name="Michael T."/>
            <person name="McCombie W.R."/>
            <person name="Yang B."/>
            <person name="Zhang G."/>
            <person name="Yang H."/>
            <person name="Wang J."/>
            <person name="Spillane C."/>
            <person name="Cook D.R."/>
            <person name="May G.D."/>
            <person name="Xu X."/>
            <person name="Jackson S.A."/>
        </authorList>
    </citation>
    <scope>NUCLEOTIDE SEQUENCE [LARGE SCALE GENOMIC DNA]</scope>
</reference>
<keyword evidence="3" id="KW-1185">Reference proteome</keyword>
<organism evidence="2 3">
    <name type="scientific">Cajanus cajan</name>
    <name type="common">Pigeon pea</name>
    <name type="synonym">Cajanus indicus</name>
    <dbReference type="NCBI Taxonomy" id="3821"/>
    <lineage>
        <taxon>Eukaryota</taxon>
        <taxon>Viridiplantae</taxon>
        <taxon>Streptophyta</taxon>
        <taxon>Embryophyta</taxon>
        <taxon>Tracheophyta</taxon>
        <taxon>Spermatophyta</taxon>
        <taxon>Magnoliopsida</taxon>
        <taxon>eudicotyledons</taxon>
        <taxon>Gunneridae</taxon>
        <taxon>Pentapetalae</taxon>
        <taxon>rosids</taxon>
        <taxon>fabids</taxon>
        <taxon>Fabales</taxon>
        <taxon>Fabaceae</taxon>
        <taxon>Papilionoideae</taxon>
        <taxon>50 kb inversion clade</taxon>
        <taxon>NPAAA clade</taxon>
        <taxon>indigoferoid/millettioid clade</taxon>
        <taxon>Phaseoleae</taxon>
        <taxon>Cajanus</taxon>
    </lineage>
</organism>